<dbReference type="KEGG" id="sacz:AOT14_07800"/>
<dbReference type="GO" id="GO:0006355">
    <property type="term" value="P:regulation of DNA-templated transcription"/>
    <property type="evidence" value="ECO:0007669"/>
    <property type="project" value="InterPro"/>
</dbReference>
<name>A0A0S1AWN4_9GAMM</name>
<feature type="domain" description="HTH luxR-type" evidence="4">
    <location>
        <begin position="171"/>
        <end position="236"/>
    </location>
</feature>
<gene>
    <name evidence="5" type="primary">ahyR</name>
    <name evidence="5" type="ORF">AOT14_07800</name>
</gene>
<sequence length="239" mass="26612">MEAWREDQLNALLAPDGQNDLFGTIAGMVRALGFEHCAYGVRAPLPLAQPEIVMLNDYPEIWQKRYQDNNYLQVDPTVRQGAASLDAFAWSNGDDPLDPAAAFWEDARLHDITCGVSLPALAANSVRGMLTLTRGGTRLDPLELRARWPQLLWLGQVAHHGLAREMLARWRATSREALSAREIEILRWVAEGHTNRQIAARFNITERTVNFHLNNAMTKLDVGNRTAAAVRAVVLGIIA</sequence>
<dbReference type="InterPro" id="IPR000792">
    <property type="entry name" value="Tscrpt_reg_LuxR_C"/>
</dbReference>
<dbReference type="Pfam" id="PF00196">
    <property type="entry name" value="GerE"/>
    <property type="match status" value="1"/>
</dbReference>
<dbReference type="CDD" id="cd06170">
    <property type="entry name" value="LuxR_C_like"/>
    <property type="match status" value="1"/>
</dbReference>
<dbReference type="Gene3D" id="3.30.450.80">
    <property type="entry name" value="Transcription factor LuxR-like, autoinducer-binding domain"/>
    <property type="match status" value="1"/>
</dbReference>
<keyword evidence="1" id="KW-0805">Transcription regulation</keyword>
<dbReference type="Proteomes" id="UP000061010">
    <property type="component" value="Chromosome"/>
</dbReference>
<dbReference type="InterPro" id="IPR005143">
    <property type="entry name" value="TF_LuxR_autoind-bd_dom"/>
</dbReference>
<dbReference type="SUPFAM" id="SSF46894">
    <property type="entry name" value="C-terminal effector domain of the bipartite response regulators"/>
    <property type="match status" value="1"/>
</dbReference>
<dbReference type="SMART" id="SM00421">
    <property type="entry name" value="HTH_LUXR"/>
    <property type="match status" value="1"/>
</dbReference>
<dbReference type="PROSITE" id="PS50043">
    <property type="entry name" value="HTH_LUXR_2"/>
    <property type="match status" value="1"/>
</dbReference>
<dbReference type="OrthoDB" id="9774661at2"/>
<dbReference type="Gene3D" id="1.10.10.10">
    <property type="entry name" value="Winged helix-like DNA-binding domain superfamily/Winged helix DNA-binding domain"/>
    <property type="match status" value="1"/>
</dbReference>
<dbReference type="InterPro" id="IPR036693">
    <property type="entry name" value="TF_LuxR_autoind-bd_dom_sf"/>
</dbReference>
<keyword evidence="6" id="KW-1185">Reference proteome</keyword>
<evidence type="ECO:0000259" key="4">
    <source>
        <dbReference type="PROSITE" id="PS50043"/>
    </source>
</evidence>
<dbReference type="GO" id="GO:0003677">
    <property type="term" value="F:DNA binding"/>
    <property type="evidence" value="ECO:0007669"/>
    <property type="project" value="UniProtKB-KW"/>
</dbReference>
<dbReference type="RefSeq" id="WP_054663128.1">
    <property type="nucleotide sequence ID" value="NZ_CP043570.1"/>
</dbReference>
<evidence type="ECO:0000256" key="3">
    <source>
        <dbReference type="ARBA" id="ARBA00023163"/>
    </source>
</evidence>
<dbReference type="Pfam" id="PF03472">
    <property type="entry name" value="Autoind_bind"/>
    <property type="match status" value="1"/>
</dbReference>
<organism evidence="5 6">
    <name type="scientific">Stenotrophomonas acidaminiphila</name>
    <dbReference type="NCBI Taxonomy" id="128780"/>
    <lineage>
        <taxon>Bacteria</taxon>
        <taxon>Pseudomonadati</taxon>
        <taxon>Pseudomonadota</taxon>
        <taxon>Gammaproteobacteria</taxon>
        <taxon>Lysobacterales</taxon>
        <taxon>Lysobacteraceae</taxon>
        <taxon>Stenotrophomonas</taxon>
    </lineage>
</organism>
<dbReference type="PANTHER" id="PTHR44688">
    <property type="entry name" value="DNA-BINDING TRANSCRIPTIONAL ACTIVATOR DEVR_DOSR"/>
    <property type="match status" value="1"/>
</dbReference>
<evidence type="ECO:0000256" key="2">
    <source>
        <dbReference type="ARBA" id="ARBA00023125"/>
    </source>
</evidence>
<reference evidence="5 6" key="1">
    <citation type="journal article" date="2015" name="Genome Announc.">
        <title>Complete Genome Sequencing of Stenotrophomonas acidaminiphila ZAC14D2_NAIMI4_2, a Multidrug-Resistant Strain Isolated from Sediments of a Polluted River in Mexico, Uncovers New Antibiotic Resistance Genes and a Novel Class-II Lasso Peptide Biosynthesis Gene Cluster.</title>
        <authorList>
            <person name="Vinuesa P."/>
            <person name="Ochoa-Sanchez L.E."/>
        </authorList>
    </citation>
    <scope>NUCLEOTIDE SEQUENCE [LARGE SCALE GENOMIC DNA]</scope>
    <source>
        <strain evidence="5 6">ZAC14D2_NAIMI4_2</strain>
    </source>
</reference>
<protein>
    <submittedName>
        <fullName evidence="5">AhyR/AsaR family transcriptional regulator</fullName>
    </submittedName>
</protein>
<dbReference type="EMBL" id="CP012900">
    <property type="protein sequence ID" value="ALJ27216.1"/>
    <property type="molecule type" value="Genomic_DNA"/>
</dbReference>
<proteinExistence type="predicted"/>
<evidence type="ECO:0000313" key="6">
    <source>
        <dbReference type="Proteomes" id="UP000061010"/>
    </source>
</evidence>
<accession>A0A0S1AWN4</accession>
<keyword evidence="2" id="KW-0238">DNA-binding</keyword>
<dbReference type="InterPro" id="IPR016032">
    <property type="entry name" value="Sig_transdc_resp-reg_C-effctor"/>
</dbReference>
<dbReference type="PRINTS" id="PR00038">
    <property type="entry name" value="HTHLUXR"/>
</dbReference>
<dbReference type="PANTHER" id="PTHR44688:SF16">
    <property type="entry name" value="DNA-BINDING TRANSCRIPTIONAL ACTIVATOR DEVR_DOSR"/>
    <property type="match status" value="1"/>
</dbReference>
<dbReference type="InterPro" id="IPR036388">
    <property type="entry name" value="WH-like_DNA-bd_sf"/>
</dbReference>
<keyword evidence="3" id="KW-0804">Transcription</keyword>
<dbReference type="SUPFAM" id="SSF75516">
    <property type="entry name" value="Pheromone-binding domain of LuxR-like quorum-sensing transcription factors"/>
    <property type="match status" value="1"/>
</dbReference>
<dbReference type="PATRIC" id="fig|128780.6.peg.792"/>
<dbReference type="PROSITE" id="PS00622">
    <property type="entry name" value="HTH_LUXR_1"/>
    <property type="match status" value="1"/>
</dbReference>
<evidence type="ECO:0000256" key="1">
    <source>
        <dbReference type="ARBA" id="ARBA00023015"/>
    </source>
</evidence>
<dbReference type="AlphaFoldDB" id="A0A0S1AWN4"/>
<evidence type="ECO:0000313" key="5">
    <source>
        <dbReference type="EMBL" id="ALJ27216.1"/>
    </source>
</evidence>